<proteinExistence type="predicted"/>
<evidence type="ECO:0000313" key="2">
    <source>
        <dbReference type="Proteomes" id="UP000231194"/>
    </source>
</evidence>
<evidence type="ECO:0000313" key="1">
    <source>
        <dbReference type="EMBL" id="PJG50033.1"/>
    </source>
</evidence>
<feature type="non-terminal residue" evidence="1">
    <location>
        <position position="151"/>
    </location>
</feature>
<reference evidence="1 2" key="1">
    <citation type="submission" date="2017-11" db="EMBL/GenBank/DDBJ databases">
        <title>Bradyrhizobium forestalis sp. nov., an efficient nitrogen-fixing bacterium isolated from nodules of forest legume species in the Amazon.</title>
        <authorList>
            <person name="Costa E.M."/>
            <person name="Guimaraes A."/>
            <person name="Carvalho T.S."/>
            <person name="Rodrigues T.L."/>
            <person name="Ribeiro P.R.A."/>
            <person name="Lebbe L."/>
            <person name="Willems A."/>
            <person name="Moreira F.M.S."/>
        </authorList>
    </citation>
    <scope>NUCLEOTIDE SEQUENCE [LARGE SCALE GENOMIC DNA]</scope>
    <source>
        <strain evidence="1 2">INPA54B</strain>
    </source>
</reference>
<comment type="caution">
    <text evidence="1">The sequence shown here is derived from an EMBL/GenBank/DDBJ whole genome shotgun (WGS) entry which is preliminary data.</text>
</comment>
<dbReference type="Proteomes" id="UP000231194">
    <property type="component" value="Unassembled WGS sequence"/>
</dbReference>
<accession>A0A2M8QWT3</accession>
<name>A0A2M8QWT3_9BRAD</name>
<dbReference type="RefSeq" id="WP_146006739.1">
    <property type="nucleotide sequence ID" value="NZ_PGVG01000087.1"/>
</dbReference>
<dbReference type="AlphaFoldDB" id="A0A2M8QWT3"/>
<organism evidence="1 2">
    <name type="scientific">Bradyrhizobium forestalis</name>
    <dbReference type="NCBI Taxonomy" id="1419263"/>
    <lineage>
        <taxon>Bacteria</taxon>
        <taxon>Pseudomonadati</taxon>
        <taxon>Pseudomonadota</taxon>
        <taxon>Alphaproteobacteria</taxon>
        <taxon>Hyphomicrobiales</taxon>
        <taxon>Nitrobacteraceae</taxon>
        <taxon>Bradyrhizobium</taxon>
    </lineage>
</organism>
<keyword evidence="2" id="KW-1185">Reference proteome</keyword>
<dbReference type="EMBL" id="PGVG01000087">
    <property type="protein sequence ID" value="PJG50033.1"/>
    <property type="molecule type" value="Genomic_DNA"/>
</dbReference>
<gene>
    <name evidence="1" type="ORF">CVM73_38515</name>
</gene>
<sequence length="151" mass="16609">MFNSQSLTHFDAYYHHFASAGTYHWGVFVKQNHVITVAPAPLGHQPQQRDVWLTYNTTGFVVSPADDNFQIYATDSVMWHNETPGPEIPGFSIVGDNGLAGGAFNGFNSRKLGVNDAFSHLFLQPGNYNYAISGGMGPQAGRVPISHRRAR</sequence>
<protein>
    <submittedName>
        <fullName evidence="1">Uncharacterized protein</fullName>
    </submittedName>
</protein>